<dbReference type="Proteomes" id="UP000000311">
    <property type="component" value="Unassembled WGS sequence"/>
</dbReference>
<name>E2AWH4_CAMFO</name>
<protein>
    <submittedName>
        <fullName evidence="1">Uncharacterized protein</fullName>
    </submittedName>
</protein>
<accession>E2AWH4</accession>
<evidence type="ECO:0000313" key="1">
    <source>
        <dbReference type="EMBL" id="EFN62219.1"/>
    </source>
</evidence>
<dbReference type="EMBL" id="GL443287">
    <property type="protein sequence ID" value="EFN62219.1"/>
    <property type="molecule type" value="Genomic_DNA"/>
</dbReference>
<gene>
    <name evidence="1" type="ORF">EAG_10621</name>
</gene>
<reference evidence="1 2" key="1">
    <citation type="journal article" date="2010" name="Science">
        <title>Genomic comparison of the ants Camponotus floridanus and Harpegnathos saltator.</title>
        <authorList>
            <person name="Bonasio R."/>
            <person name="Zhang G."/>
            <person name="Ye C."/>
            <person name="Mutti N.S."/>
            <person name="Fang X."/>
            <person name="Qin N."/>
            <person name="Donahue G."/>
            <person name="Yang P."/>
            <person name="Li Q."/>
            <person name="Li C."/>
            <person name="Zhang P."/>
            <person name="Huang Z."/>
            <person name="Berger S.L."/>
            <person name="Reinberg D."/>
            <person name="Wang J."/>
            <person name="Liebig J."/>
        </authorList>
    </citation>
    <scope>NUCLEOTIDE SEQUENCE [LARGE SCALE GENOMIC DNA]</scope>
    <source>
        <strain evidence="2">C129</strain>
    </source>
</reference>
<evidence type="ECO:0000313" key="2">
    <source>
        <dbReference type="Proteomes" id="UP000000311"/>
    </source>
</evidence>
<organism evidence="2">
    <name type="scientific">Camponotus floridanus</name>
    <name type="common">Florida carpenter ant</name>
    <dbReference type="NCBI Taxonomy" id="104421"/>
    <lineage>
        <taxon>Eukaryota</taxon>
        <taxon>Metazoa</taxon>
        <taxon>Ecdysozoa</taxon>
        <taxon>Arthropoda</taxon>
        <taxon>Hexapoda</taxon>
        <taxon>Insecta</taxon>
        <taxon>Pterygota</taxon>
        <taxon>Neoptera</taxon>
        <taxon>Endopterygota</taxon>
        <taxon>Hymenoptera</taxon>
        <taxon>Apocrita</taxon>
        <taxon>Aculeata</taxon>
        <taxon>Formicoidea</taxon>
        <taxon>Formicidae</taxon>
        <taxon>Formicinae</taxon>
        <taxon>Camponotus</taxon>
    </lineage>
</organism>
<dbReference type="InParanoid" id="E2AWH4"/>
<proteinExistence type="predicted"/>
<dbReference type="AlphaFoldDB" id="E2AWH4"/>
<keyword evidence="2" id="KW-1185">Reference proteome</keyword>
<sequence>MTFRYSVRYLRNAISLIYHPDLVFLAGHFVANADTCPASASVIDNRSPTSPSPLTFLGTTVPNCSHRITQVERTVADLINRLNSSKFVPPLNAFFSNQVQSVSLKT</sequence>